<reference evidence="6 7" key="1">
    <citation type="submission" date="2018-05" db="EMBL/GenBank/DDBJ databases">
        <title>Draft genome sequences of Dehalococcoides mccartyi strains RC and KS.</title>
        <authorList>
            <person name="Higgins S.A."/>
            <person name="Padilla-Crespo E."/>
            <person name="Loeffler F.E."/>
        </authorList>
    </citation>
    <scope>NUCLEOTIDE SEQUENCE [LARGE SCALE GENOMIC DNA]</scope>
    <source>
        <strain evidence="6 7">RC</strain>
    </source>
</reference>
<sequence length="174" mass="19683">MRLSMRICFNQSDELVRYSFTDITGHSNRERLFHRPYTQLFASGRLIIGIILAGRFYPTVAEWLSFISSPEWANIIAFLLILMTIWVATTLIAKLLDTMIKPTFLNWVNRLGGAIFGLLVSGIFTAALLAIWVKFFDSGSVITDSAVAQILLDKFPLILSLLPDEFGVIQDFFN</sequence>
<feature type="transmembrane region" description="Helical" evidence="5">
    <location>
        <begin position="114"/>
        <end position="133"/>
    </location>
</feature>
<dbReference type="GO" id="GO:0016020">
    <property type="term" value="C:membrane"/>
    <property type="evidence" value="ECO:0007669"/>
    <property type="project" value="UniProtKB-SubCell"/>
</dbReference>
<dbReference type="InterPro" id="IPR003825">
    <property type="entry name" value="Colicin-V_CvpA"/>
</dbReference>
<dbReference type="PANTHER" id="PTHR37306:SF1">
    <property type="entry name" value="COLICIN V PRODUCTION PROTEIN"/>
    <property type="match status" value="1"/>
</dbReference>
<feature type="transmembrane region" description="Helical" evidence="5">
    <location>
        <begin position="72"/>
        <end position="93"/>
    </location>
</feature>
<protein>
    <submittedName>
        <fullName evidence="6">CvpA family protein</fullName>
    </submittedName>
</protein>
<dbReference type="Proteomes" id="UP000249146">
    <property type="component" value="Unassembled WGS sequence"/>
</dbReference>
<dbReference type="PANTHER" id="PTHR37306">
    <property type="entry name" value="COLICIN V PRODUCTION PROTEIN"/>
    <property type="match status" value="1"/>
</dbReference>
<comment type="subcellular location">
    <subcellularLocation>
        <location evidence="1">Membrane</location>
        <topology evidence="1">Multi-pass membrane protein</topology>
    </subcellularLocation>
</comment>
<feature type="transmembrane region" description="Helical" evidence="5">
    <location>
        <begin position="37"/>
        <end position="57"/>
    </location>
</feature>
<accession>A0A328EMJ8</accession>
<dbReference type="AlphaFoldDB" id="A0A328EMJ8"/>
<proteinExistence type="predicted"/>
<keyword evidence="4 5" id="KW-0472">Membrane</keyword>
<keyword evidence="3 5" id="KW-1133">Transmembrane helix</keyword>
<dbReference type="GO" id="GO:0009403">
    <property type="term" value="P:toxin biosynthetic process"/>
    <property type="evidence" value="ECO:0007669"/>
    <property type="project" value="InterPro"/>
</dbReference>
<evidence type="ECO:0000256" key="2">
    <source>
        <dbReference type="ARBA" id="ARBA00022692"/>
    </source>
</evidence>
<gene>
    <name evidence="6" type="ORF">C1G87_0223</name>
</gene>
<evidence type="ECO:0000256" key="4">
    <source>
        <dbReference type="ARBA" id="ARBA00023136"/>
    </source>
</evidence>
<organism evidence="6 7">
    <name type="scientific">Dehalococcoides mccartyi</name>
    <dbReference type="NCBI Taxonomy" id="61435"/>
    <lineage>
        <taxon>Bacteria</taxon>
        <taxon>Bacillati</taxon>
        <taxon>Chloroflexota</taxon>
        <taxon>Dehalococcoidia</taxon>
        <taxon>Dehalococcoidales</taxon>
        <taxon>Dehalococcoidaceae</taxon>
        <taxon>Dehalococcoides</taxon>
    </lineage>
</organism>
<evidence type="ECO:0000313" key="6">
    <source>
        <dbReference type="EMBL" id="RAL69860.1"/>
    </source>
</evidence>
<evidence type="ECO:0000313" key="7">
    <source>
        <dbReference type="Proteomes" id="UP000249146"/>
    </source>
</evidence>
<evidence type="ECO:0000256" key="3">
    <source>
        <dbReference type="ARBA" id="ARBA00022989"/>
    </source>
</evidence>
<evidence type="ECO:0000256" key="5">
    <source>
        <dbReference type="SAM" id="Phobius"/>
    </source>
</evidence>
<dbReference type="EMBL" id="QGLC01000008">
    <property type="protein sequence ID" value="RAL69860.1"/>
    <property type="molecule type" value="Genomic_DNA"/>
</dbReference>
<dbReference type="Pfam" id="PF02674">
    <property type="entry name" value="Colicin_V"/>
    <property type="match status" value="1"/>
</dbReference>
<evidence type="ECO:0000256" key="1">
    <source>
        <dbReference type="ARBA" id="ARBA00004141"/>
    </source>
</evidence>
<comment type="caution">
    <text evidence="6">The sequence shown here is derived from an EMBL/GenBank/DDBJ whole genome shotgun (WGS) entry which is preliminary data.</text>
</comment>
<name>A0A328EMJ8_9CHLR</name>
<keyword evidence="2 5" id="KW-0812">Transmembrane</keyword>